<dbReference type="Pfam" id="PF19614">
    <property type="entry name" value="DUF6119"/>
    <property type="match status" value="1"/>
</dbReference>
<dbReference type="NCBIfam" id="TIGR04141">
    <property type="entry name" value="TIGR04141 family sporadically distributed protein"/>
    <property type="match status" value="1"/>
</dbReference>
<accession>A0A5E7CGH4</accession>
<protein>
    <recommendedName>
        <fullName evidence="3">Sporadically distributed protein, TIGR04141 family</fullName>
    </recommendedName>
</protein>
<organism evidence="1 2">
    <name type="scientific">Pseudomonas fluorescens</name>
    <dbReference type="NCBI Taxonomy" id="294"/>
    <lineage>
        <taxon>Bacteria</taxon>
        <taxon>Pseudomonadati</taxon>
        <taxon>Pseudomonadota</taxon>
        <taxon>Gammaproteobacteria</taxon>
        <taxon>Pseudomonadales</taxon>
        <taxon>Pseudomonadaceae</taxon>
        <taxon>Pseudomonas</taxon>
    </lineage>
</organism>
<dbReference type="AlphaFoldDB" id="A0A5E7CGH4"/>
<sequence length="531" mass="62614">MNNTYNIYKVKHSKLVQLKEKLAGVGLHQQKTHISNSYSMTFYFSDKVKGNDIWWWDTYRDFFNDDVIKPTNTFHFGMLLSHHIDKPEQIYAVSLGKAHFYLSKLIQYDFGIDLAVRMADENTILLKKSRYFTGTKRQDVSSYQRFQPNGYEPGESVDHLKLRASDRELWGERNIIFADSIQMDMDRNPLDLSEIFDRIEAGLRGEEIIRLPKLEAVADELRNELDELLFISLKNRQGDVQIDEFHVYGVAICFSFHDYDYRLSAKRSGEAGIHRKNIGNSLTVDRISDFLIEHNDIDDINSVSVQFKSGDHGVFTQDLKEILDLPIAYDGYHYFLRNGDWYKFNQTFMDYLKHSLDMIETILMEPLDEADYIRWRDEKQRKIDAEEPVDDKLIYRESYFNKKQCAEQGYVLLDRQLTQLQSMERGKKQYRVEVADLFKDKEIISVKISETSPELIYNIEQSRDAVELIKRGAISFDQEFNAASIWFVFENEIQRITEFNSIQFLLAVESWQKMVRSFDLTPRIYISKHNK</sequence>
<proteinExistence type="predicted"/>
<gene>
    <name evidence="1" type="ORF">PS718_02173</name>
</gene>
<dbReference type="RefSeq" id="WP_150602821.1">
    <property type="nucleotide sequence ID" value="NZ_CABVHX010000007.1"/>
</dbReference>
<evidence type="ECO:0000313" key="1">
    <source>
        <dbReference type="EMBL" id="VVN94631.1"/>
    </source>
</evidence>
<dbReference type="InterPro" id="IPR026487">
    <property type="entry name" value="CHP04141"/>
</dbReference>
<dbReference type="EMBL" id="CABVHX010000007">
    <property type="protein sequence ID" value="VVN94631.1"/>
    <property type="molecule type" value="Genomic_DNA"/>
</dbReference>
<dbReference type="Proteomes" id="UP000325375">
    <property type="component" value="Unassembled WGS sequence"/>
</dbReference>
<name>A0A5E7CGH4_PSEFL</name>
<evidence type="ECO:0000313" key="2">
    <source>
        <dbReference type="Proteomes" id="UP000325375"/>
    </source>
</evidence>
<evidence type="ECO:0008006" key="3">
    <source>
        <dbReference type="Google" id="ProtNLM"/>
    </source>
</evidence>
<reference evidence="1 2" key="1">
    <citation type="submission" date="2019-09" db="EMBL/GenBank/DDBJ databases">
        <authorList>
            <person name="Chandra G."/>
            <person name="Truman W A."/>
        </authorList>
    </citation>
    <scope>NUCLEOTIDE SEQUENCE [LARGE SCALE GENOMIC DNA]</scope>
    <source>
        <strain evidence="1">PS718</strain>
    </source>
</reference>